<dbReference type="InterPro" id="IPR032640">
    <property type="entry name" value="AMPK1_CBM"/>
</dbReference>
<dbReference type="EMBL" id="FNMY01000003">
    <property type="protein sequence ID" value="SDW88041.1"/>
    <property type="molecule type" value="Genomic_DNA"/>
</dbReference>
<dbReference type="Pfam" id="PF16561">
    <property type="entry name" value="AMPK1_CBM"/>
    <property type="match status" value="1"/>
</dbReference>
<accession>A0A1H2X5H8</accession>
<reference evidence="3" key="1">
    <citation type="submission" date="2016-10" db="EMBL/GenBank/DDBJ databases">
        <authorList>
            <person name="Varghese N."/>
            <person name="Submissions S."/>
        </authorList>
    </citation>
    <scope>NUCLEOTIDE SEQUENCE [LARGE SCALE GENOMIC DNA]</scope>
    <source>
        <strain evidence="3">DSM 25030</strain>
    </source>
</reference>
<evidence type="ECO:0000259" key="1">
    <source>
        <dbReference type="Pfam" id="PF16561"/>
    </source>
</evidence>
<dbReference type="GO" id="GO:0016301">
    <property type="term" value="F:kinase activity"/>
    <property type="evidence" value="ECO:0007669"/>
    <property type="project" value="UniProtKB-KW"/>
</dbReference>
<sequence>MHCFVSELKLFGTMAIKKQYLKSKPVCKVTFTVPADEAKTVAVVGDFNKWNPKKSSLTKLKNGTFKGTFDLPVENSYEFRYLIDGTYTNEAEADRYQWNDYAGTENAVLEL</sequence>
<dbReference type="CDD" id="cd07184">
    <property type="entry name" value="E_set_Isoamylase_like_N"/>
    <property type="match status" value="1"/>
</dbReference>
<dbReference type="Gene3D" id="2.60.40.10">
    <property type="entry name" value="Immunoglobulins"/>
    <property type="match status" value="1"/>
</dbReference>
<keyword evidence="3" id="KW-1185">Reference proteome</keyword>
<feature type="domain" description="AMP-activated protein kinase glycogen-binding" evidence="1">
    <location>
        <begin position="36"/>
        <end position="110"/>
    </location>
</feature>
<organism evidence="2 3">
    <name type="scientific">Flagellimonas zhangzhouensis</name>
    <dbReference type="NCBI Taxonomy" id="1073328"/>
    <lineage>
        <taxon>Bacteria</taxon>
        <taxon>Pseudomonadati</taxon>
        <taxon>Bacteroidota</taxon>
        <taxon>Flavobacteriia</taxon>
        <taxon>Flavobacteriales</taxon>
        <taxon>Flavobacteriaceae</taxon>
        <taxon>Flagellimonas</taxon>
    </lineage>
</organism>
<evidence type="ECO:0000313" key="2">
    <source>
        <dbReference type="EMBL" id="SDW88041.1"/>
    </source>
</evidence>
<dbReference type="SUPFAM" id="SSF81296">
    <property type="entry name" value="E set domains"/>
    <property type="match status" value="1"/>
</dbReference>
<keyword evidence="2" id="KW-0808">Transferase</keyword>
<proteinExistence type="predicted"/>
<keyword evidence="2" id="KW-0418">Kinase</keyword>
<dbReference type="Proteomes" id="UP000199592">
    <property type="component" value="Unassembled WGS sequence"/>
</dbReference>
<dbReference type="STRING" id="1073328.SAMN05216294_1220"/>
<evidence type="ECO:0000313" key="3">
    <source>
        <dbReference type="Proteomes" id="UP000199592"/>
    </source>
</evidence>
<protein>
    <submittedName>
        <fullName evidence="2">Glycogen recognition site of AMP-activated protein kinase</fullName>
    </submittedName>
</protein>
<dbReference type="AlphaFoldDB" id="A0A1H2X5H8"/>
<dbReference type="InterPro" id="IPR013783">
    <property type="entry name" value="Ig-like_fold"/>
</dbReference>
<name>A0A1H2X5H8_9FLAO</name>
<gene>
    <name evidence="2" type="ORF">SAMN04487892_2600</name>
</gene>
<dbReference type="InterPro" id="IPR014756">
    <property type="entry name" value="Ig_E-set"/>
</dbReference>